<dbReference type="Pfam" id="PF00561">
    <property type="entry name" value="Abhydrolase_1"/>
    <property type="match status" value="1"/>
</dbReference>
<sequence>MNLHYQVDGQGDAIVLIHGLFGSADNLGLMARSLKDKYKVISVDLRNHGRSPHSDHFTYREMAQDVLAVVDQLDIERFSLIGHSMGGKVAMAATEFAAARINHLLVLDMAPVHYQVHRHENVFNGLREVSRHTVSKRSDAEPLLAKHVLEPGVRQFLLKSFAKQDNGQFDWRFNVEGLIANYDTIMGWQDIPPFSGKTLFIKGQNSEYILPEHHSAIGQQFPNAKAHLVANTGHWLHAEKPETINRIILNFLQAAER</sequence>
<name>A0A0B9G3D7_9GAMM</name>
<gene>
    <name evidence="3" type="ORF">RJ45_13545</name>
</gene>
<dbReference type="SUPFAM" id="SSF53474">
    <property type="entry name" value="alpha/beta-Hydrolases"/>
    <property type="match status" value="1"/>
</dbReference>
<dbReference type="Proteomes" id="UP000031278">
    <property type="component" value="Unassembled WGS sequence"/>
</dbReference>
<dbReference type="Gene3D" id="3.40.50.1820">
    <property type="entry name" value="alpha/beta hydrolase"/>
    <property type="match status" value="1"/>
</dbReference>
<dbReference type="PANTHER" id="PTHR46118:SF4">
    <property type="entry name" value="PROTEIN ABHD11"/>
    <property type="match status" value="1"/>
</dbReference>
<dbReference type="PANTHER" id="PTHR46118">
    <property type="entry name" value="PROTEIN ABHD11"/>
    <property type="match status" value="1"/>
</dbReference>
<evidence type="ECO:0000259" key="2">
    <source>
        <dbReference type="Pfam" id="PF00561"/>
    </source>
</evidence>
<dbReference type="GO" id="GO:0016787">
    <property type="term" value="F:hydrolase activity"/>
    <property type="evidence" value="ECO:0007669"/>
    <property type="project" value="UniProtKB-KW"/>
</dbReference>
<dbReference type="PRINTS" id="PR00412">
    <property type="entry name" value="EPOXHYDRLASE"/>
</dbReference>
<evidence type="ECO:0000313" key="4">
    <source>
        <dbReference type="Proteomes" id="UP000031278"/>
    </source>
</evidence>
<feature type="domain" description="AB hydrolase-1" evidence="2">
    <location>
        <begin position="13"/>
        <end position="241"/>
    </location>
</feature>
<dbReference type="RefSeq" id="WP_039462898.1">
    <property type="nucleotide sequence ID" value="NZ_JWLZ01000160.1"/>
</dbReference>
<evidence type="ECO:0000256" key="1">
    <source>
        <dbReference type="ARBA" id="ARBA00022801"/>
    </source>
</evidence>
<dbReference type="InterPro" id="IPR029058">
    <property type="entry name" value="AB_hydrolase_fold"/>
</dbReference>
<reference evidence="3 4" key="1">
    <citation type="submission" date="2014-12" db="EMBL/GenBank/DDBJ databases">
        <title>Genome sequencing of Photobacterium gaetbulicola AD005a.</title>
        <authorList>
            <person name="Adrian T.G.S."/>
            <person name="Chan K.G."/>
        </authorList>
    </citation>
    <scope>NUCLEOTIDE SEQUENCE [LARGE SCALE GENOMIC DNA]</scope>
    <source>
        <strain evidence="3 4">AD005a</strain>
    </source>
</reference>
<dbReference type="InterPro" id="IPR000639">
    <property type="entry name" value="Epox_hydrolase-like"/>
</dbReference>
<dbReference type="InterPro" id="IPR000073">
    <property type="entry name" value="AB_hydrolase_1"/>
</dbReference>
<dbReference type="PRINTS" id="PR00111">
    <property type="entry name" value="ABHYDROLASE"/>
</dbReference>
<comment type="caution">
    <text evidence="3">The sequence shown here is derived from an EMBL/GenBank/DDBJ whole genome shotgun (WGS) entry which is preliminary data.</text>
</comment>
<accession>A0A0B9G3D7</accession>
<proteinExistence type="predicted"/>
<dbReference type="AlphaFoldDB" id="A0A0B9G3D7"/>
<keyword evidence="1" id="KW-0378">Hydrolase</keyword>
<evidence type="ECO:0000313" key="3">
    <source>
        <dbReference type="EMBL" id="KHT63144.1"/>
    </source>
</evidence>
<organism evidence="3 4">
    <name type="scientific">Photobacterium gaetbulicola</name>
    <dbReference type="NCBI Taxonomy" id="1295392"/>
    <lineage>
        <taxon>Bacteria</taxon>
        <taxon>Pseudomonadati</taxon>
        <taxon>Pseudomonadota</taxon>
        <taxon>Gammaproteobacteria</taxon>
        <taxon>Vibrionales</taxon>
        <taxon>Vibrionaceae</taxon>
        <taxon>Photobacterium</taxon>
    </lineage>
</organism>
<dbReference type="EMBL" id="JWLZ01000160">
    <property type="protein sequence ID" value="KHT63144.1"/>
    <property type="molecule type" value="Genomic_DNA"/>
</dbReference>
<protein>
    <submittedName>
        <fullName evidence="3">Esterase</fullName>
    </submittedName>
</protein>